<evidence type="ECO:0000256" key="2">
    <source>
        <dbReference type="ARBA" id="ARBA00022722"/>
    </source>
</evidence>
<evidence type="ECO:0000256" key="4">
    <source>
        <dbReference type="ARBA" id="ARBA00022801"/>
    </source>
</evidence>
<organism evidence="7 8">
    <name type="scientific">Mycolicibacterium rutilum</name>
    <name type="common">Mycobacterium rutilum</name>
    <dbReference type="NCBI Taxonomy" id="370526"/>
    <lineage>
        <taxon>Bacteria</taxon>
        <taxon>Bacillati</taxon>
        <taxon>Actinomycetota</taxon>
        <taxon>Actinomycetes</taxon>
        <taxon>Mycobacteriales</taxon>
        <taxon>Mycobacteriaceae</taxon>
        <taxon>Mycolicibacterium</taxon>
    </lineage>
</organism>
<evidence type="ECO:0000256" key="6">
    <source>
        <dbReference type="HAMAP-Rule" id="MF_00265"/>
    </source>
</evidence>
<dbReference type="RefSeq" id="WP_083407659.1">
    <property type="nucleotide sequence ID" value="NZ_LT629971.1"/>
</dbReference>
<dbReference type="InterPro" id="IPR022907">
    <property type="entry name" value="VapC_family"/>
</dbReference>
<dbReference type="SUPFAM" id="SSF88723">
    <property type="entry name" value="PIN domain-like"/>
    <property type="match status" value="1"/>
</dbReference>
<keyword evidence="3 6" id="KW-0479">Metal-binding</keyword>
<proteinExistence type="inferred from homology"/>
<reference evidence="8" key="1">
    <citation type="submission" date="2016-10" db="EMBL/GenBank/DDBJ databases">
        <authorList>
            <person name="Varghese N."/>
            <person name="Submissions S."/>
        </authorList>
    </citation>
    <scope>NUCLEOTIDE SEQUENCE [LARGE SCALE GENOMIC DNA]</scope>
    <source>
        <strain evidence="8">DSM 45405</strain>
    </source>
</reference>
<evidence type="ECO:0000256" key="5">
    <source>
        <dbReference type="ARBA" id="ARBA00022842"/>
    </source>
</evidence>
<accession>A0A1H6JZZ3</accession>
<dbReference type="GO" id="GO:0090729">
    <property type="term" value="F:toxin activity"/>
    <property type="evidence" value="ECO:0007669"/>
    <property type="project" value="UniProtKB-KW"/>
</dbReference>
<dbReference type="EMBL" id="LT629971">
    <property type="protein sequence ID" value="SEH68107.1"/>
    <property type="molecule type" value="Genomic_DNA"/>
</dbReference>
<feature type="binding site" evidence="6">
    <location>
        <position position="5"/>
    </location>
    <ligand>
        <name>Mg(2+)</name>
        <dbReference type="ChEBI" id="CHEBI:18420"/>
    </ligand>
</feature>
<evidence type="ECO:0000313" key="8">
    <source>
        <dbReference type="Proteomes" id="UP000182915"/>
    </source>
</evidence>
<comment type="similarity">
    <text evidence="6">Belongs to the PINc/VapC protein family.</text>
</comment>
<keyword evidence="8" id="KW-1185">Reference proteome</keyword>
<dbReference type="STRING" id="370526.SAMN04489835_2815"/>
<keyword evidence="5 6" id="KW-0460">Magnesium</keyword>
<evidence type="ECO:0000256" key="3">
    <source>
        <dbReference type="ARBA" id="ARBA00022723"/>
    </source>
</evidence>
<dbReference type="InterPro" id="IPR029060">
    <property type="entry name" value="PIN-like_dom_sf"/>
</dbReference>
<keyword evidence="2 6" id="KW-0540">Nuclease</keyword>
<evidence type="ECO:0000256" key="1">
    <source>
        <dbReference type="ARBA" id="ARBA00022649"/>
    </source>
</evidence>
<keyword evidence="6" id="KW-0800">Toxin</keyword>
<dbReference type="HAMAP" id="MF_00265">
    <property type="entry name" value="VapC_Nob1"/>
    <property type="match status" value="1"/>
</dbReference>
<comment type="function">
    <text evidence="6">Toxic component of a toxin-antitoxin (TA) system. An RNase.</text>
</comment>
<dbReference type="EC" id="3.1.-.-" evidence="6"/>
<name>A0A1H6JZZ3_MYCRU</name>
<dbReference type="GO" id="GO:0004540">
    <property type="term" value="F:RNA nuclease activity"/>
    <property type="evidence" value="ECO:0007669"/>
    <property type="project" value="InterPro"/>
</dbReference>
<protein>
    <recommendedName>
        <fullName evidence="6">Ribonuclease VapC</fullName>
        <shortName evidence="6">RNase VapC</shortName>
        <ecNumber evidence="6">3.1.-.-</ecNumber>
    </recommendedName>
    <alternativeName>
        <fullName evidence="6">Toxin VapC</fullName>
    </alternativeName>
</protein>
<sequence length="122" mass="13837">MILVDTAVWIDHLHTAESRLVEQLELDRVGCHPLVIEELALGSIARRDVVLELLANLRQFPTAQHAEILHLVDRRQLWGRGLSAVDIHLMAAVFMVDGAQLWTRSKRLKAASREVGVRLFDE</sequence>
<dbReference type="AlphaFoldDB" id="A0A1H6JZZ3"/>
<keyword evidence="4 6" id="KW-0378">Hydrolase</keyword>
<keyword evidence="1 6" id="KW-1277">Toxin-antitoxin system</keyword>
<comment type="cofactor">
    <cofactor evidence="6">
        <name>Mg(2+)</name>
        <dbReference type="ChEBI" id="CHEBI:18420"/>
    </cofactor>
</comment>
<feature type="binding site" evidence="6">
    <location>
        <position position="86"/>
    </location>
    <ligand>
        <name>Mg(2+)</name>
        <dbReference type="ChEBI" id="CHEBI:18420"/>
    </ligand>
</feature>
<dbReference type="Gene3D" id="3.40.50.1010">
    <property type="entry name" value="5'-nuclease"/>
    <property type="match status" value="1"/>
</dbReference>
<gene>
    <name evidence="6" type="primary">vapC</name>
    <name evidence="7" type="ORF">SAMN04489835_2815</name>
</gene>
<evidence type="ECO:0000313" key="7">
    <source>
        <dbReference type="EMBL" id="SEH68107.1"/>
    </source>
</evidence>
<dbReference type="Proteomes" id="UP000182915">
    <property type="component" value="Chromosome I"/>
</dbReference>
<dbReference type="GO" id="GO:0016787">
    <property type="term" value="F:hydrolase activity"/>
    <property type="evidence" value="ECO:0007669"/>
    <property type="project" value="UniProtKB-KW"/>
</dbReference>
<dbReference type="GO" id="GO:0000287">
    <property type="term" value="F:magnesium ion binding"/>
    <property type="evidence" value="ECO:0007669"/>
    <property type="project" value="UniProtKB-UniRule"/>
</dbReference>
<dbReference type="OrthoDB" id="329172at2"/>